<dbReference type="Pfam" id="PF07728">
    <property type="entry name" value="AAA_5"/>
    <property type="match status" value="6"/>
</dbReference>
<dbReference type="InterPro" id="IPR003593">
    <property type="entry name" value="AAA+_ATPase"/>
</dbReference>
<dbReference type="SMART" id="SM00382">
    <property type="entry name" value="AAA"/>
    <property type="match status" value="5"/>
</dbReference>
<evidence type="ECO:0000259" key="10">
    <source>
        <dbReference type="SMART" id="SM00382"/>
    </source>
</evidence>
<feature type="compositionally biased region" description="Acidic residues" evidence="9">
    <location>
        <begin position="3033"/>
        <end position="3067"/>
    </location>
</feature>
<comment type="caution">
    <text evidence="11">The sequence shown here is derived from an EMBL/GenBank/DDBJ whole genome shotgun (WGS) entry which is preliminary data.</text>
</comment>
<comment type="subcellular location">
    <subcellularLocation>
        <location evidence="1">Nucleus</location>
        <location evidence="1">Nucleolus</location>
    </subcellularLocation>
    <subcellularLocation>
        <location evidence="2">Nucleus</location>
        <location evidence="2">Nucleoplasm</location>
    </subcellularLocation>
</comment>
<comment type="similarity">
    <text evidence="3">Belongs to the midasin family.</text>
</comment>
<feature type="compositionally biased region" description="Acidic residues" evidence="9">
    <location>
        <begin position="2936"/>
        <end position="2948"/>
    </location>
</feature>
<keyword evidence="7" id="KW-0143">Chaperone</keyword>
<evidence type="ECO:0000313" key="12">
    <source>
        <dbReference type="Proteomes" id="UP000649617"/>
    </source>
</evidence>
<proteinExistence type="inferred from homology"/>
<feature type="compositionally biased region" description="Basic and acidic residues" evidence="9">
    <location>
        <begin position="3210"/>
        <end position="3252"/>
    </location>
</feature>
<accession>A0A812NT16</accession>
<feature type="compositionally biased region" description="Basic and acidic residues" evidence="9">
    <location>
        <begin position="2925"/>
        <end position="2935"/>
    </location>
</feature>
<dbReference type="SUPFAM" id="SSF52540">
    <property type="entry name" value="P-loop containing nucleoside triphosphate hydrolases"/>
    <property type="match status" value="6"/>
</dbReference>
<feature type="compositionally biased region" description="Acidic residues" evidence="9">
    <location>
        <begin position="3376"/>
        <end position="3392"/>
    </location>
</feature>
<keyword evidence="8" id="KW-0539">Nucleus</keyword>
<dbReference type="FunFam" id="3.40.50.300:FF:000142">
    <property type="entry name" value="Midasin"/>
    <property type="match status" value="1"/>
</dbReference>
<feature type="domain" description="AAA+ ATPase" evidence="10">
    <location>
        <begin position="677"/>
        <end position="827"/>
    </location>
</feature>
<feature type="domain" description="AAA+ ATPase" evidence="10">
    <location>
        <begin position="275"/>
        <end position="509"/>
    </location>
</feature>
<feature type="compositionally biased region" description="Acidic residues" evidence="9">
    <location>
        <begin position="3082"/>
        <end position="3094"/>
    </location>
</feature>
<dbReference type="GO" id="GO:0000055">
    <property type="term" value="P:ribosomal large subunit export from nucleus"/>
    <property type="evidence" value="ECO:0007669"/>
    <property type="project" value="TreeGrafter"/>
</dbReference>
<protein>
    <recommendedName>
        <fullName evidence="4">Midasin</fullName>
    </recommendedName>
</protein>
<feature type="compositionally biased region" description="Basic and acidic residues" evidence="9">
    <location>
        <begin position="3188"/>
        <end position="3203"/>
    </location>
</feature>
<evidence type="ECO:0000256" key="4">
    <source>
        <dbReference type="ARBA" id="ARBA00017143"/>
    </source>
</evidence>
<feature type="compositionally biased region" description="Acidic residues" evidence="9">
    <location>
        <begin position="3104"/>
        <end position="3116"/>
    </location>
</feature>
<evidence type="ECO:0000256" key="8">
    <source>
        <dbReference type="ARBA" id="ARBA00023242"/>
    </source>
</evidence>
<dbReference type="Pfam" id="PF17865">
    <property type="entry name" value="AAA_lid_5"/>
    <property type="match status" value="1"/>
</dbReference>
<evidence type="ECO:0000256" key="3">
    <source>
        <dbReference type="ARBA" id="ARBA00007188"/>
    </source>
</evidence>
<name>A0A812NT16_SYMPI</name>
<evidence type="ECO:0000256" key="5">
    <source>
        <dbReference type="ARBA" id="ARBA00022741"/>
    </source>
</evidence>
<dbReference type="InterPro" id="IPR040848">
    <property type="entry name" value="AAA_lid_7"/>
</dbReference>
<evidence type="ECO:0000256" key="6">
    <source>
        <dbReference type="ARBA" id="ARBA00022840"/>
    </source>
</evidence>
<dbReference type="OrthoDB" id="5186at2759"/>
<feature type="domain" description="AAA+ ATPase" evidence="10">
    <location>
        <begin position="1550"/>
        <end position="1803"/>
    </location>
</feature>
<evidence type="ECO:0000256" key="1">
    <source>
        <dbReference type="ARBA" id="ARBA00004604"/>
    </source>
</evidence>
<evidence type="ECO:0000256" key="7">
    <source>
        <dbReference type="ARBA" id="ARBA00023186"/>
    </source>
</evidence>
<reference evidence="11" key="1">
    <citation type="submission" date="2021-02" db="EMBL/GenBank/DDBJ databases">
        <authorList>
            <person name="Dougan E. K."/>
            <person name="Rhodes N."/>
            <person name="Thang M."/>
            <person name="Chan C."/>
        </authorList>
    </citation>
    <scope>NUCLEOTIDE SEQUENCE</scope>
</reference>
<feature type="compositionally biased region" description="Basic and acidic residues" evidence="9">
    <location>
        <begin position="2949"/>
        <end position="2976"/>
    </location>
</feature>
<evidence type="ECO:0000256" key="9">
    <source>
        <dbReference type="SAM" id="MobiDB-lite"/>
    </source>
</evidence>
<dbReference type="GO" id="GO:0005524">
    <property type="term" value="F:ATP binding"/>
    <property type="evidence" value="ECO:0007669"/>
    <property type="project" value="UniProtKB-KW"/>
</dbReference>
<feature type="compositionally biased region" description="Basic and acidic residues" evidence="9">
    <location>
        <begin position="2886"/>
        <end position="2913"/>
    </location>
</feature>
<feature type="compositionally biased region" description="Basic and acidic residues" evidence="9">
    <location>
        <begin position="3017"/>
        <end position="3032"/>
    </location>
</feature>
<keyword evidence="6" id="KW-0067">ATP-binding</keyword>
<dbReference type="PANTHER" id="PTHR48103">
    <property type="entry name" value="MIDASIN-RELATED"/>
    <property type="match status" value="1"/>
</dbReference>
<dbReference type="CDD" id="cd00009">
    <property type="entry name" value="AAA"/>
    <property type="match status" value="2"/>
</dbReference>
<dbReference type="Pfam" id="PF21108">
    <property type="entry name" value="MDN1_4th"/>
    <property type="match status" value="1"/>
</dbReference>
<dbReference type="InterPro" id="IPR011704">
    <property type="entry name" value="ATPase_dyneun-rel_AAA"/>
</dbReference>
<keyword evidence="5" id="KW-0547">Nucleotide-binding</keyword>
<sequence>MDEQIDSRSLIGTYICGETVGEFQWCPGALVQALKLGHWLILENIDRAPFDVLCTLRPLLEDRRLEIPGRCEMIEAAPGFRLILTATTMNGATPAHSAMKILRSLCAVARMNSLEPNDLRQIIEHKYSSQASFAGALLDTFEAAKQTLRKRNRCWRQPNTRDLFKLCDRAVEYLSSSGHMEALNENVRQKVFAEAYDVLMAASPCSKQERWSLAEQAFAHVWHLHTGTGDIMRNATDLRPIPAIPSSSPGQSTTSLVLTVHTKQTLEAISAAVTRNEAVLLCGETGIGKTAVVQELAARAQHKLIATCTPLLNTFGKLFPRTLSRRSNVTFVESLREAYRKGHWSKVVKLLQNVVETVLKRFELDAQSTGDASKRRKQTSSELQDAWKCFAKDLERFARQVLHVEQGGGMAFAFLEGSLVRALREGSWLLLDEINLASAETLERLSSMLEDSEQGSVILLEKGELVPVPRHPAFRLLACVNPPSDHGKKRLPASIRGRFTELFINDLGEDDRSDLMLLAQQLLPHPRPSTFTCGNVVDLFLAIRAKSVSREVVDGSGQPCHFSVRSLCRALSYVAKRHTTLGFVRALYDAFGVTFLSVLDDASCDLLWPLLQTALLMPHGITKPGQLNKRVARCPGERFVAAQGCWLPRGPLPPQDSPQFVATPSVEQRLDELCCMFDQPVLLQGPTSAGKTALAQYVARAAGHRLLRINNHQHTDVQEYLGAYQPDAQTGRLTFQPGLLAQAVQHGHWLVLDELNLAPCDVLEALNRLLDGNRELFVPETQQVLQAHPNFRLFATQNPAGTGEYGGRHPLSRAFRSRFVELHVQSLPPAELQQILLQGCGLAPPFCRTMVHVMEELQRLRRHDQVFAAKTALVTPRDLFRWANRRPDTYAALVVAEVLHRNCKTPLVLDKGVFDGAAPPPGFSWTASLARMARLLHEALARKEPALLVGPTGTGKTTAAAVAAQAMGLPLVAVNLHQHTETADLLGGVRPVRDQGETRFAWQDGPLVQAMRRGEVLLLDEISLADDAVLERLNSVLEPERSLVLAEKGGTDDQVVVEAHANFHLVATMNPGGDFGKKELSAALRNRFTEIWVPSVVDAPSAEELLTIVQQMLTSTMQRFAQPLSTFARRFNQEVAVEERYRLSLRDVLSWVRFCNHQAQGRAVDEVSPAELEQIFWNGAELAVLDGVGIGGNAARSAAVKLQLKARSVLEECTGSQLNPPALQWSDDAEWFGVGEFRLAKGEEHVDPSVMMQFSFEAMTTKTNLFRVLRAMQSPDTRGVLLEGAPGVGKTSLITALAARARRRLVRINLSEQTDTLELLGTDLPVEGGRPGEFAWRDGLLLQALQQGDWVLLDELNLASQSVLEGLNAILDHRRRVYLPQLGREFVCADSFLLFACQNPVVMGGGRKSLPRSFLNRFVKVHLGALQQEDLQAALLRAAPHLSPAMAVSMTAFNRHVQQMAPAGFEFNLRDLLRWAALLKKDAGVSKDLSAKVLWPGAQLLYARLGDALLQQKVKRAFESHFGVIEADPSVVVLQGLHKLLEQMAMCVLQQWSVLLVGGPSSGKTSAAKALAQLRRVKLHQLTLTDQADASELVGSFEQADVWRHVRRRGSELMELITELESHRREAALQIWAALQNAIEERDQAKALTMLEALEGVLGVSSATIDPERLAAGTYEWVDGLLMEAMKRGEWVLLDGANRCHASVLDRLNPLLDGAGGLVVSERGGDQELVKAHPDFRLFLDADPSLGHVSQAMRNRCVEIHLSGSDSFVTDVDTGLLLAARGVAGRELREWVVNIQRPLRQKLRWGSLAVHLGLFHGWNDEQSIVEAFSQTSLDVQGEKLDNETHEALRQALRAFPEKCGERALKMWIDSMPSCDRGQSVVSVTTSHVCRALQVSWDQSLEHHLFATTELLQYFQDERLVMFAVSRLLPRLPVAGHWLRASLLVGDGQDLLSTSALTVRVVALHTLVVQKLVQEMSKGISRTVLERLLQVISTMDPQIMWEKRDETDPVAVEAASLTFLDWALRLVRESGARNECLDDAREEDVDARLVKMALSYRQVQQQLTHAFTGYQLPVMESTSALGRAVDELAQLSGLVDMKETMASWLWHHRPRLSLPCSHQALQLLQMLQQVSRGCRDTIHLVPGGVQLLAEADSTAAWCFADHHGEQQPWTTTLQATMNSLRDVELAAFRAMDTKVDAQQDEDEALQEALLRGNRAETEVLLLMASTAAQAGAAASLLATACQFANSRSHNSSLVPAAIQLQKMWQHTLLDQVEALVDRLEQQRQLARRLATTASSSSSQALERALARVAGQLWEDLEAAAEAMDQTLCVRRRTLLLHVSSSRQDACQALDTLVHLAEIWQRDYVPSSRPDLSLEPALSRAHQLLSHWRRAQLKAWRSALDEQRRQHGRLALQLWPRLHAVLQRADEERLPLLQQFLASSTVGQWPARLALLRVLSGLRPADVLLANVVAYYTPIEAWDDRVKRRDQHLEEQRRTKAQLARLYRQWNSVLAGPFTLAYPHLPRPVPSDFRSARRSAWPTVRGSAQQPAVARVLAAGVGSERWRAARGAAGARVRSLAKALQDRVAQVTGEAVAVKHRALVQTLKQMRAEGLAEHEAFARRRLGVGTVAAAAVLPAVPLGRSSGPLMDVLQRVAGVREQQQRGEVRDLSNAQAARAAGTLEAVLAAALEQQVWLWRAEALRVALLRLRQPERPDDLRFMARQMRWALVSVQEAMLPRKDVLLDGWTPARKIQMLAEELLANESAGTDTLTQEHLLLRDALDLEEVERLVEEMAEVTVGDELAPLLEGLEQQLEHGCALRSFQASVMELLMAGTSVLERVMKDGFCRPKEEPLEDETAVDKLGEGTGMGEGTGVEDVSHEIEDEEQLLGLRDHSMPDEEEKQTDKPEQQEVDADRPGMDMTEEFEGEMFDVKEDDQKEEQGEDEDLDDESELDREMGETNRDRDQVENEKQQQKAIEKPQQDSLPDQQEPEESTIEGECAVDGQEDEECFNGMPEGNDAEEIGKDLELPEDLHLDDGEAPLDSEMDLGEAEGDDEEHQQEDEDHQSCDGEELPGVPDDQDNREGFEDTEIPQLEEDEEGVKAGGGEEAPQEEDMEGEEEATQVPPESSKDVSTDADAHGVPHGDEQPGNSTLNEEDQAVDPVSGGSGSLCDQQQSQQEEDAQGTAMEGAEDDGQRKDQRADSTKESSVKSLADLQKHWEKRRAEWAERAGEDSRPQKGESQEDVIDEHRLVQHVAEDESADGVAMGDAAMEEDAMAQQEEPEAAPASTETPEGEDDEAGDTPKAENEPESLEENDSKMSAARASERPMRPIKKEDDDEVLDAARDEEHEKEEEGQADEGEEAKVELGASYVGAVQKNEEVEADVCEDDTTSDVQMEDVETIEMETSEAMGVGIEVESSAMELCEQLRLVLEPTVCSRLAGDYRTGKRLR</sequence>
<evidence type="ECO:0000256" key="2">
    <source>
        <dbReference type="ARBA" id="ARBA00004642"/>
    </source>
</evidence>
<dbReference type="GO" id="GO:0030687">
    <property type="term" value="C:preribosome, large subunit precursor"/>
    <property type="evidence" value="ECO:0007669"/>
    <property type="project" value="TreeGrafter"/>
</dbReference>
<dbReference type="FunFam" id="3.40.50.300:FF:001384">
    <property type="entry name" value="Midasin"/>
    <property type="match status" value="1"/>
</dbReference>
<dbReference type="InterPro" id="IPR048617">
    <property type="entry name" value="MDN1_AAA_lid_4"/>
</dbReference>
<dbReference type="GO" id="GO:0005654">
    <property type="term" value="C:nucleoplasm"/>
    <property type="evidence" value="ECO:0007669"/>
    <property type="project" value="UniProtKB-SubCell"/>
</dbReference>
<organism evidence="11 12">
    <name type="scientific">Symbiodinium pilosum</name>
    <name type="common">Dinoflagellate</name>
    <dbReference type="NCBI Taxonomy" id="2952"/>
    <lineage>
        <taxon>Eukaryota</taxon>
        <taxon>Sar</taxon>
        <taxon>Alveolata</taxon>
        <taxon>Dinophyceae</taxon>
        <taxon>Suessiales</taxon>
        <taxon>Symbiodiniaceae</taxon>
        <taxon>Symbiodinium</taxon>
    </lineage>
</organism>
<dbReference type="GO" id="GO:0000027">
    <property type="term" value="P:ribosomal large subunit assembly"/>
    <property type="evidence" value="ECO:0007669"/>
    <property type="project" value="TreeGrafter"/>
</dbReference>
<feature type="domain" description="AAA+ ATPase" evidence="10">
    <location>
        <begin position="942"/>
        <end position="1098"/>
    </location>
</feature>
<feature type="domain" description="AAA+ ATPase" evidence="10">
    <location>
        <begin position="1276"/>
        <end position="1429"/>
    </location>
</feature>
<gene>
    <name evidence="11" type="primary">MDN1</name>
    <name evidence="11" type="ORF">SPIL2461_LOCUS7455</name>
</gene>
<dbReference type="Proteomes" id="UP000649617">
    <property type="component" value="Unassembled WGS sequence"/>
</dbReference>
<dbReference type="Pfam" id="PF17867">
    <property type="entry name" value="AAA_lid_7"/>
    <property type="match status" value="2"/>
</dbReference>
<dbReference type="InterPro" id="IPR027417">
    <property type="entry name" value="P-loop_NTPase"/>
</dbReference>
<feature type="compositionally biased region" description="Basic and acidic residues" evidence="9">
    <location>
        <begin position="3319"/>
        <end position="3330"/>
    </location>
</feature>
<feature type="compositionally biased region" description="Acidic residues" evidence="9">
    <location>
        <begin position="3265"/>
        <end position="3278"/>
    </location>
</feature>
<keyword evidence="12" id="KW-1185">Reference proteome</keyword>
<dbReference type="PANTHER" id="PTHR48103:SF2">
    <property type="entry name" value="MIDASIN"/>
    <property type="match status" value="1"/>
</dbReference>
<feature type="compositionally biased region" description="Basic and acidic residues" evidence="9">
    <location>
        <begin position="3337"/>
        <end position="3349"/>
    </location>
</feature>
<dbReference type="GO" id="GO:0005730">
    <property type="term" value="C:nucleolus"/>
    <property type="evidence" value="ECO:0007669"/>
    <property type="project" value="UniProtKB-SubCell"/>
</dbReference>
<feature type="region of interest" description="Disordered" evidence="9">
    <location>
        <begin position="3370"/>
        <end position="3392"/>
    </location>
</feature>
<evidence type="ECO:0000313" key="11">
    <source>
        <dbReference type="EMBL" id="CAE7322650.1"/>
    </source>
</evidence>
<feature type="region of interest" description="Disordered" evidence="9">
    <location>
        <begin position="2844"/>
        <end position="3358"/>
    </location>
</feature>
<dbReference type="InterPro" id="IPR041190">
    <property type="entry name" value="Midasin_AAA_lid_5"/>
</dbReference>
<dbReference type="FunFam" id="3.40.50.300:FF:004102">
    <property type="entry name" value="Uncharacterized protein"/>
    <property type="match status" value="1"/>
</dbReference>
<dbReference type="GO" id="GO:0016887">
    <property type="term" value="F:ATP hydrolysis activity"/>
    <property type="evidence" value="ECO:0007669"/>
    <property type="project" value="InterPro"/>
</dbReference>
<dbReference type="EMBL" id="CAJNIZ010011636">
    <property type="protein sequence ID" value="CAE7322650.1"/>
    <property type="molecule type" value="Genomic_DNA"/>
</dbReference>
<feature type="compositionally biased region" description="Basic and acidic residues" evidence="9">
    <location>
        <begin position="3123"/>
        <end position="3141"/>
    </location>
</feature>
<dbReference type="Gene3D" id="3.40.50.300">
    <property type="entry name" value="P-loop containing nucleotide triphosphate hydrolases"/>
    <property type="match status" value="6"/>
</dbReference>